<keyword evidence="1" id="KW-0472">Membrane</keyword>
<dbReference type="EMBL" id="MN740673">
    <property type="protein sequence ID" value="QHU07127.1"/>
    <property type="molecule type" value="Genomic_DNA"/>
</dbReference>
<keyword evidence="1" id="KW-0812">Transmembrane</keyword>
<dbReference type="AlphaFoldDB" id="A0A6C0JRR5"/>
<evidence type="ECO:0000256" key="1">
    <source>
        <dbReference type="SAM" id="Phobius"/>
    </source>
</evidence>
<sequence>MSLSENEMWSLVIPLILMIIAYVYAGIDYKKHKNYNRIFTKSVIPILIISWTVWSGLAHIFIGEVVSKSIGWGVNTGFQGEVGMFQLAISGLSIYYLIKHNIKALVGITMIWVVFMIQASLLHLKEIVFDKNYSFNTIRPTVTGTINTVFILFIISKVDLEKWE</sequence>
<organism evidence="2">
    <name type="scientific">viral metagenome</name>
    <dbReference type="NCBI Taxonomy" id="1070528"/>
    <lineage>
        <taxon>unclassified sequences</taxon>
        <taxon>metagenomes</taxon>
        <taxon>organismal metagenomes</taxon>
    </lineage>
</organism>
<feature type="transmembrane region" description="Helical" evidence="1">
    <location>
        <begin position="82"/>
        <end position="98"/>
    </location>
</feature>
<name>A0A6C0JRR5_9ZZZZ</name>
<protein>
    <submittedName>
        <fullName evidence="2">Uncharacterized protein</fullName>
    </submittedName>
</protein>
<feature type="transmembrane region" description="Helical" evidence="1">
    <location>
        <begin position="105"/>
        <end position="124"/>
    </location>
</feature>
<feature type="transmembrane region" description="Helical" evidence="1">
    <location>
        <begin position="136"/>
        <end position="155"/>
    </location>
</feature>
<feature type="transmembrane region" description="Helical" evidence="1">
    <location>
        <begin position="39"/>
        <end position="62"/>
    </location>
</feature>
<evidence type="ECO:0000313" key="2">
    <source>
        <dbReference type="EMBL" id="QHU07127.1"/>
    </source>
</evidence>
<dbReference type="InterPro" id="IPR046740">
    <property type="entry name" value="DUF6790"/>
</dbReference>
<reference evidence="2" key="1">
    <citation type="journal article" date="2020" name="Nature">
        <title>Giant virus diversity and host interactions through global metagenomics.</title>
        <authorList>
            <person name="Schulz F."/>
            <person name="Roux S."/>
            <person name="Paez-Espino D."/>
            <person name="Jungbluth S."/>
            <person name="Walsh D.A."/>
            <person name="Denef V.J."/>
            <person name="McMahon K.D."/>
            <person name="Konstantinidis K.T."/>
            <person name="Eloe-Fadrosh E.A."/>
            <person name="Kyrpides N.C."/>
            <person name="Woyke T."/>
        </authorList>
    </citation>
    <scope>NUCLEOTIDE SEQUENCE</scope>
    <source>
        <strain evidence="2">GVMAG-S-1038524-41</strain>
    </source>
</reference>
<accession>A0A6C0JRR5</accession>
<dbReference type="Pfam" id="PF20589">
    <property type="entry name" value="DUF6790"/>
    <property type="match status" value="1"/>
</dbReference>
<proteinExistence type="predicted"/>
<feature type="transmembrane region" description="Helical" evidence="1">
    <location>
        <begin position="6"/>
        <end position="27"/>
    </location>
</feature>
<keyword evidence="1" id="KW-1133">Transmembrane helix</keyword>